<evidence type="ECO:0000313" key="3">
    <source>
        <dbReference type="Proteomes" id="UP000321306"/>
    </source>
</evidence>
<organism evidence="2 3">
    <name type="scientific">Deinococcus cellulosilyticus (strain DSM 18568 / NBRC 106333 / KACC 11606 / 5516J-15)</name>
    <dbReference type="NCBI Taxonomy" id="1223518"/>
    <lineage>
        <taxon>Bacteria</taxon>
        <taxon>Thermotogati</taxon>
        <taxon>Deinococcota</taxon>
        <taxon>Deinococci</taxon>
        <taxon>Deinococcales</taxon>
        <taxon>Deinococcaceae</taxon>
        <taxon>Deinococcus</taxon>
    </lineage>
</organism>
<dbReference type="AlphaFoldDB" id="A0A511N412"/>
<accession>A0A511N412</accession>
<dbReference type="Pfam" id="PF06283">
    <property type="entry name" value="ThuA"/>
    <property type="match status" value="1"/>
</dbReference>
<dbReference type="InterPro" id="IPR029062">
    <property type="entry name" value="Class_I_gatase-like"/>
</dbReference>
<name>A0A511N412_DEIC1</name>
<protein>
    <recommendedName>
        <fullName evidence="1">ThuA-like domain-containing protein</fullName>
    </recommendedName>
</protein>
<dbReference type="Gene3D" id="3.40.50.880">
    <property type="match status" value="1"/>
</dbReference>
<evidence type="ECO:0000259" key="1">
    <source>
        <dbReference type="Pfam" id="PF06283"/>
    </source>
</evidence>
<gene>
    <name evidence="2" type="ORF">DC3_28720</name>
</gene>
<dbReference type="PANTHER" id="PTHR40469:SF2">
    <property type="entry name" value="GALACTOSE-BINDING DOMAIN-LIKE SUPERFAMILY PROTEIN"/>
    <property type="match status" value="1"/>
</dbReference>
<dbReference type="SUPFAM" id="SSF52317">
    <property type="entry name" value="Class I glutamine amidotransferase-like"/>
    <property type="match status" value="1"/>
</dbReference>
<proteinExistence type="predicted"/>
<feature type="domain" description="ThuA-like" evidence="1">
    <location>
        <begin position="3"/>
        <end position="210"/>
    </location>
</feature>
<dbReference type="RefSeq" id="WP_146885324.1">
    <property type="nucleotide sequence ID" value="NZ_BJXB01000012.1"/>
</dbReference>
<comment type="caution">
    <text evidence="2">The sequence shown here is derived from an EMBL/GenBank/DDBJ whole genome shotgun (WGS) entry which is preliminary data.</text>
</comment>
<dbReference type="EMBL" id="BJXB01000012">
    <property type="protein sequence ID" value="GEM47237.1"/>
    <property type="molecule type" value="Genomic_DNA"/>
</dbReference>
<dbReference type="InterPro" id="IPR029010">
    <property type="entry name" value="ThuA-like"/>
</dbReference>
<sequence length="214" mass="24023">MPKALIIYGGWDGHNPTGFNTWFKDRLEQNGFEVQSLDNLEDLTPESVQVDLIVPHWTMGKIPGEKSNLIREAVLNGTGLAGIHGGAGDAFREDTEFQFMVGGQFVSHPGNIRPYSVQFRDQNHPITQDLTDFDVVTEQYYMHVDPINHVLATTTFDGQYAPWIEGAVVPVAWTRMHGKGRVFYHSLGHALTDMDTPQVETMTVRGLLWAARIE</sequence>
<reference evidence="2 3" key="1">
    <citation type="submission" date="2019-07" db="EMBL/GenBank/DDBJ databases">
        <title>Whole genome shotgun sequence of Deinococcus cellulosilyticus NBRC 106333.</title>
        <authorList>
            <person name="Hosoyama A."/>
            <person name="Uohara A."/>
            <person name="Ohji S."/>
            <person name="Ichikawa N."/>
        </authorList>
    </citation>
    <scope>NUCLEOTIDE SEQUENCE [LARGE SCALE GENOMIC DNA]</scope>
    <source>
        <strain evidence="2 3">NBRC 106333</strain>
    </source>
</reference>
<dbReference type="OrthoDB" id="9785923at2"/>
<dbReference type="Proteomes" id="UP000321306">
    <property type="component" value="Unassembled WGS sequence"/>
</dbReference>
<dbReference type="PANTHER" id="PTHR40469">
    <property type="entry name" value="SECRETED GLYCOSYL HYDROLASE"/>
    <property type="match status" value="1"/>
</dbReference>
<keyword evidence="3" id="KW-1185">Reference proteome</keyword>
<evidence type="ECO:0000313" key="2">
    <source>
        <dbReference type="EMBL" id="GEM47237.1"/>
    </source>
</evidence>